<organism evidence="9 10">
    <name type="scientific">Melanomma pulvis-pyrius CBS 109.77</name>
    <dbReference type="NCBI Taxonomy" id="1314802"/>
    <lineage>
        <taxon>Eukaryota</taxon>
        <taxon>Fungi</taxon>
        <taxon>Dikarya</taxon>
        <taxon>Ascomycota</taxon>
        <taxon>Pezizomycotina</taxon>
        <taxon>Dothideomycetes</taxon>
        <taxon>Pleosporomycetidae</taxon>
        <taxon>Pleosporales</taxon>
        <taxon>Melanommataceae</taxon>
        <taxon>Melanomma</taxon>
    </lineage>
</organism>
<dbReference type="InterPro" id="IPR050534">
    <property type="entry name" value="Coronavir_polyprotein_1ab"/>
</dbReference>
<reference evidence="9" key="1">
    <citation type="journal article" date="2020" name="Stud. Mycol.">
        <title>101 Dothideomycetes genomes: a test case for predicting lifestyles and emergence of pathogens.</title>
        <authorList>
            <person name="Haridas S."/>
            <person name="Albert R."/>
            <person name="Binder M."/>
            <person name="Bloem J."/>
            <person name="Labutti K."/>
            <person name="Salamov A."/>
            <person name="Andreopoulos B."/>
            <person name="Baker S."/>
            <person name="Barry K."/>
            <person name="Bills G."/>
            <person name="Bluhm B."/>
            <person name="Cannon C."/>
            <person name="Castanera R."/>
            <person name="Culley D."/>
            <person name="Daum C."/>
            <person name="Ezra D."/>
            <person name="Gonzalez J."/>
            <person name="Henrissat B."/>
            <person name="Kuo A."/>
            <person name="Liang C."/>
            <person name="Lipzen A."/>
            <person name="Lutzoni F."/>
            <person name="Magnuson J."/>
            <person name="Mondo S."/>
            <person name="Nolan M."/>
            <person name="Ohm R."/>
            <person name="Pangilinan J."/>
            <person name="Park H.-J."/>
            <person name="Ramirez L."/>
            <person name="Alfaro M."/>
            <person name="Sun H."/>
            <person name="Tritt A."/>
            <person name="Yoshinaga Y."/>
            <person name="Zwiers L.-H."/>
            <person name="Turgeon B."/>
            <person name="Goodwin S."/>
            <person name="Spatafora J."/>
            <person name="Crous P."/>
            <person name="Grigoriev I."/>
        </authorList>
    </citation>
    <scope>NUCLEOTIDE SEQUENCE</scope>
    <source>
        <strain evidence="9">CBS 109.77</strain>
    </source>
</reference>
<feature type="domain" description="DNA2/NAM7 helicase helicase" evidence="7">
    <location>
        <begin position="602"/>
        <end position="874"/>
    </location>
</feature>
<name>A0A6A6XAI1_9PLEO</name>
<feature type="domain" description="DNA2/NAM7 helicase-like C-terminal" evidence="8">
    <location>
        <begin position="889"/>
        <end position="1092"/>
    </location>
</feature>
<evidence type="ECO:0000256" key="6">
    <source>
        <dbReference type="SAM" id="MobiDB-lite"/>
    </source>
</evidence>
<keyword evidence="2" id="KW-0547">Nucleotide-binding</keyword>
<evidence type="ECO:0000256" key="2">
    <source>
        <dbReference type="ARBA" id="ARBA00022741"/>
    </source>
</evidence>
<dbReference type="PANTHER" id="PTHR43788">
    <property type="entry name" value="DNA2/NAM7 HELICASE FAMILY MEMBER"/>
    <property type="match status" value="1"/>
</dbReference>
<evidence type="ECO:0008006" key="11">
    <source>
        <dbReference type="Google" id="ProtNLM"/>
    </source>
</evidence>
<accession>A0A6A6XAI1</accession>
<evidence type="ECO:0000256" key="4">
    <source>
        <dbReference type="ARBA" id="ARBA00022806"/>
    </source>
</evidence>
<dbReference type="EMBL" id="MU001922">
    <property type="protein sequence ID" value="KAF2793560.1"/>
    <property type="molecule type" value="Genomic_DNA"/>
</dbReference>
<keyword evidence="4" id="KW-0347">Helicase</keyword>
<dbReference type="GO" id="GO:0016787">
    <property type="term" value="F:hydrolase activity"/>
    <property type="evidence" value="ECO:0007669"/>
    <property type="project" value="UniProtKB-KW"/>
</dbReference>
<keyword evidence="5" id="KW-0067">ATP-binding</keyword>
<protein>
    <recommendedName>
        <fullName evidence="11">DNA2/NAM7 helicase-like C-terminal domain-containing protein</fullName>
    </recommendedName>
</protein>
<dbReference type="SUPFAM" id="SSF52540">
    <property type="entry name" value="P-loop containing nucleoside triphosphate hydrolases"/>
    <property type="match status" value="1"/>
</dbReference>
<dbReference type="Proteomes" id="UP000799757">
    <property type="component" value="Unassembled WGS sequence"/>
</dbReference>
<dbReference type="Gene3D" id="3.40.50.300">
    <property type="entry name" value="P-loop containing nucleotide triphosphate hydrolases"/>
    <property type="match status" value="2"/>
</dbReference>
<gene>
    <name evidence="9" type="ORF">K505DRAFT_361864</name>
</gene>
<dbReference type="InterPro" id="IPR041679">
    <property type="entry name" value="DNA2/NAM7-like_C"/>
</dbReference>
<dbReference type="GO" id="GO:0005524">
    <property type="term" value="F:ATP binding"/>
    <property type="evidence" value="ECO:0007669"/>
    <property type="project" value="UniProtKB-KW"/>
</dbReference>
<proteinExistence type="inferred from homology"/>
<dbReference type="OrthoDB" id="3793553at2759"/>
<dbReference type="Pfam" id="PF13086">
    <property type="entry name" value="AAA_11"/>
    <property type="match status" value="1"/>
</dbReference>
<sequence length="1155" mass="130416">MSQQTSENLDFKSNVPQVALPLRPADVQPTSEQDNDPESSYIPVDETAEDVEMGDSGMTNVEKVKTVTCHIFKLPRDIRQEIMGQHPELYPPYYNEGKPGSFSLEHVFSLRGRDHPTHLYKAFNKIHRFKVAVCAEFVNGAKVWIGKPNGSHFVTQEVKMDLTMDTQVPRFRLSTPKLEGGNFEHAVSLTLFPKDIKTDPVTTWSSTRIYCPGDKVKEDVGDRKDLLALNDEDVLYEIEVDIQPDTPKSITGLSQAELDNIGVEARRESTDSNTFNYAGATTLAVMGLLASNIRIFLQLPMGMKSHQRDHITQVLAKDYVTEWFEYARQLFTLNGRSPLFFYELQHERGMLGENMTDAVVPRWLVTEYAYEEEHLFDGSTVRRNPRPFKWNYFHKVDVYPDHHALFSLFQLGVARQTAEQSRALKDMLQTTEDTSLTGVFEPYLGEDNDGIYAVFVYMHNIEHLAENSAEPPSVDTRVEILVHVTIRNRVETIKYRGDVQANPSGNKATFACVVRGRKFPFLQGKKYDITLLTVDDRLPNDRRIFSLVKIAAIDKDNKPRGVDVLSLMIAQSTPSNEPDALKNDTSDKDLERFKEVVRSQNLNAGQEQASIRTTQSDFGFELLQGPPGTGKTKTTVTTCGAHASIGRKVAFTSGQNQPVLKAIRDFAKMREKTLAEYIKEDQFVLFDGAYSKVNGAAALRARQLGKKMTLGDEDMADFGEEAELKMAVAEMFRAQRSKRQDPDYRHTFGFKLGVKIQEWSVDGHGDVKRQAQQYLQLCKDLPNAKGQDRRIVRKNIVRLEEHLGLYYLRNVVLVVFCTNSMSCHTLLIEAFSPVVLIIEEAGSANVPDLATPMAVFLDSLLQINMAGDDKQLKAINPAQDRNEAHGLLSKGIFAELCKNQLGVHGVSMLTESYRMVEYLLKFPSKAFYGNLLTAHESANKRDTALQNTLKAYCKSRLGKAWSGNPRVAWDVSGADVQHELFGSSKSRMNFEEAKRIVSQVEDMLDFVPPNGGRKIKPTDLQILTPYTGQWTRQRSTGRRDKEYPIVLVSFVTNTGNPNPSPRDKLLVKWISQPGIICVGMTRARTGLFLYGNFRCWIQQHMWKHPEVRSNKFSDLMGDVFASRDIISVNDYSGFSKGKLPTKNNFGSLVSFKPRP</sequence>
<evidence type="ECO:0000256" key="1">
    <source>
        <dbReference type="ARBA" id="ARBA00007913"/>
    </source>
</evidence>
<evidence type="ECO:0000259" key="7">
    <source>
        <dbReference type="Pfam" id="PF13086"/>
    </source>
</evidence>
<dbReference type="Pfam" id="PF13087">
    <property type="entry name" value="AAA_12"/>
    <property type="match status" value="1"/>
</dbReference>
<evidence type="ECO:0000313" key="9">
    <source>
        <dbReference type="EMBL" id="KAF2793560.1"/>
    </source>
</evidence>
<keyword evidence="10" id="KW-1185">Reference proteome</keyword>
<dbReference type="InterPro" id="IPR027417">
    <property type="entry name" value="P-loop_NTPase"/>
</dbReference>
<keyword evidence="3" id="KW-0378">Hydrolase</keyword>
<evidence type="ECO:0000256" key="3">
    <source>
        <dbReference type="ARBA" id="ARBA00022801"/>
    </source>
</evidence>
<dbReference type="GO" id="GO:0043139">
    <property type="term" value="F:5'-3' DNA helicase activity"/>
    <property type="evidence" value="ECO:0007669"/>
    <property type="project" value="TreeGrafter"/>
</dbReference>
<evidence type="ECO:0000256" key="5">
    <source>
        <dbReference type="ARBA" id="ARBA00022840"/>
    </source>
</evidence>
<dbReference type="AlphaFoldDB" id="A0A6A6XAI1"/>
<dbReference type="PANTHER" id="PTHR43788:SF8">
    <property type="entry name" value="DNA-BINDING PROTEIN SMUBP-2"/>
    <property type="match status" value="1"/>
</dbReference>
<comment type="similarity">
    <text evidence="1">Belongs to the DNA2/NAM7 helicase family.</text>
</comment>
<evidence type="ECO:0000313" key="10">
    <source>
        <dbReference type="Proteomes" id="UP000799757"/>
    </source>
</evidence>
<dbReference type="InterPro" id="IPR041677">
    <property type="entry name" value="DNA2/NAM7_AAA_11"/>
</dbReference>
<feature type="region of interest" description="Disordered" evidence="6">
    <location>
        <begin position="1"/>
        <end position="42"/>
    </location>
</feature>
<evidence type="ECO:0000259" key="8">
    <source>
        <dbReference type="Pfam" id="PF13087"/>
    </source>
</evidence>